<dbReference type="InterPro" id="IPR012597">
    <property type="entry name" value="Pheromone"/>
</dbReference>
<dbReference type="AlphaFoldDB" id="A0A550C0S5"/>
<gene>
    <name evidence="1" type="ORF">BD626DRAFT_512224</name>
</gene>
<organism evidence="1 2">
    <name type="scientific">Schizophyllum amplum</name>
    <dbReference type="NCBI Taxonomy" id="97359"/>
    <lineage>
        <taxon>Eukaryota</taxon>
        <taxon>Fungi</taxon>
        <taxon>Dikarya</taxon>
        <taxon>Basidiomycota</taxon>
        <taxon>Agaricomycotina</taxon>
        <taxon>Agaricomycetes</taxon>
        <taxon>Agaricomycetidae</taxon>
        <taxon>Agaricales</taxon>
        <taxon>Schizophyllaceae</taxon>
        <taxon>Schizophyllum</taxon>
    </lineage>
</organism>
<evidence type="ECO:0000313" key="2">
    <source>
        <dbReference type="Proteomes" id="UP000320762"/>
    </source>
</evidence>
<proteinExistence type="predicted"/>
<evidence type="ECO:0000313" key="1">
    <source>
        <dbReference type="EMBL" id="TRM58336.1"/>
    </source>
</evidence>
<keyword evidence="2" id="KW-1185">Reference proteome</keyword>
<dbReference type="Proteomes" id="UP000320762">
    <property type="component" value="Unassembled WGS sequence"/>
</dbReference>
<reference evidence="1 2" key="1">
    <citation type="journal article" date="2019" name="New Phytol.">
        <title>Comparative genomics reveals unique wood-decay strategies and fruiting body development in the Schizophyllaceae.</title>
        <authorList>
            <person name="Almasi E."/>
            <person name="Sahu N."/>
            <person name="Krizsan K."/>
            <person name="Balint B."/>
            <person name="Kovacs G.M."/>
            <person name="Kiss B."/>
            <person name="Cseklye J."/>
            <person name="Drula E."/>
            <person name="Henrissat B."/>
            <person name="Nagy I."/>
            <person name="Chovatia M."/>
            <person name="Adam C."/>
            <person name="LaButti K."/>
            <person name="Lipzen A."/>
            <person name="Riley R."/>
            <person name="Grigoriev I.V."/>
            <person name="Nagy L.G."/>
        </authorList>
    </citation>
    <scope>NUCLEOTIDE SEQUENCE [LARGE SCALE GENOMIC DNA]</scope>
    <source>
        <strain evidence="1 2">NL-1724</strain>
    </source>
</reference>
<protein>
    <submittedName>
        <fullName evidence="1">Mating pheromone bbp2-4</fullName>
    </submittedName>
</protein>
<name>A0A550C0S5_9AGAR</name>
<dbReference type="GO" id="GO:0016020">
    <property type="term" value="C:membrane"/>
    <property type="evidence" value="ECO:0007669"/>
    <property type="project" value="InterPro"/>
</dbReference>
<dbReference type="OrthoDB" id="10380880at2759"/>
<dbReference type="Pfam" id="PF08015">
    <property type="entry name" value="Pheromone"/>
    <property type="match status" value="1"/>
</dbReference>
<dbReference type="EMBL" id="VDMD01000037">
    <property type="protein sequence ID" value="TRM58336.1"/>
    <property type="molecule type" value="Genomic_DNA"/>
</dbReference>
<sequence length="58" mass="6085">MDTFTTLECLAETAPVQEAAPSVTPSEPSASEGFDDFLRMVADSDSPCGYFGGYCVVA</sequence>
<comment type="caution">
    <text evidence="1">The sequence shown here is derived from an EMBL/GenBank/DDBJ whole genome shotgun (WGS) entry which is preliminary data.</text>
</comment>
<dbReference type="GO" id="GO:0000772">
    <property type="term" value="F:mating pheromone activity"/>
    <property type="evidence" value="ECO:0007669"/>
    <property type="project" value="InterPro"/>
</dbReference>
<accession>A0A550C0S5</accession>